<dbReference type="EMBL" id="CAKMRJ010005745">
    <property type="protein sequence ID" value="CAH1453979.1"/>
    <property type="molecule type" value="Genomic_DNA"/>
</dbReference>
<proteinExistence type="predicted"/>
<evidence type="ECO:0000313" key="2">
    <source>
        <dbReference type="EMBL" id="CAH1453979.1"/>
    </source>
</evidence>
<name>A0AAU9PVT4_9ASTR</name>
<accession>A0AAU9PVT4</accession>
<evidence type="ECO:0000256" key="1">
    <source>
        <dbReference type="SAM" id="MobiDB-lite"/>
    </source>
</evidence>
<protein>
    <submittedName>
        <fullName evidence="2">Uncharacterized protein</fullName>
    </submittedName>
</protein>
<reference evidence="2 3" key="1">
    <citation type="submission" date="2022-01" db="EMBL/GenBank/DDBJ databases">
        <authorList>
            <person name="Xiong W."/>
            <person name="Schranz E."/>
        </authorList>
    </citation>
    <scope>NUCLEOTIDE SEQUENCE [LARGE SCALE GENOMIC DNA]</scope>
</reference>
<feature type="compositionally biased region" description="Polar residues" evidence="1">
    <location>
        <begin position="1"/>
        <end position="11"/>
    </location>
</feature>
<sequence>MAMSHTSSQALGSADESGYVTAHPKVNRDSTTEPTEDSSTGSETGDEVSSQAPTEETSATSIPDPSRQPTPQPPFYGLYHRRTARKNVPMPREVLRFERPEPMPAPPAPREERPEPSQPRPPLIGMPCMPAPGMTCRERRSMDAKARDLHDARSRITHHHHSIADMTDLVIAAWDYAYSAERTAV</sequence>
<feature type="region of interest" description="Disordered" evidence="1">
    <location>
        <begin position="1"/>
        <end position="126"/>
    </location>
</feature>
<comment type="caution">
    <text evidence="2">The sequence shown here is derived from an EMBL/GenBank/DDBJ whole genome shotgun (WGS) entry which is preliminary data.</text>
</comment>
<keyword evidence="3" id="KW-1185">Reference proteome</keyword>
<gene>
    <name evidence="2" type="ORF">LVIROSA_LOCUS39182</name>
</gene>
<feature type="compositionally biased region" description="Polar residues" evidence="1">
    <location>
        <begin position="48"/>
        <end position="61"/>
    </location>
</feature>
<dbReference type="AlphaFoldDB" id="A0AAU9PVT4"/>
<organism evidence="2 3">
    <name type="scientific">Lactuca virosa</name>
    <dbReference type="NCBI Taxonomy" id="75947"/>
    <lineage>
        <taxon>Eukaryota</taxon>
        <taxon>Viridiplantae</taxon>
        <taxon>Streptophyta</taxon>
        <taxon>Embryophyta</taxon>
        <taxon>Tracheophyta</taxon>
        <taxon>Spermatophyta</taxon>
        <taxon>Magnoliopsida</taxon>
        <taxon>eudicotyledons</taxon>
        <taxon>Gunneridae</taxon>
        <taxon>Pentapetalae</taxon>
        <taxon>asterids</taxon>
        <taxon>campanulids</taxon>
        <taxon>Asterales</taxon>
        <taxon>Asteraceae</taxon>
        <taxon>Cichorioideae</taxon>
        <taxon>Cichorieae</taxon>
        <taxon>Lactucinae</taxon>
        <taxon>Lactuca</taxon>
    </lineage>
</organism>
<dbReference type="Proteomes" id="UP001157418">
    <property type="component" value="Unassembled WGS sequence"/>
</dbReference>
<evidence type="ECO:0000313" key="3">
    <source>
        <dbReference type="Proteomes" id="UP001157418"/>
    </source>
</evidence>